<gene>
    <name evidence="2" type="ORF">GCM10007913_11550</name>
</gene>
<dbReference type="Proteomes" id="UP001161406">
    <property type="component" value="Unassembled WGS sequence"/>
</dbReference>
<keyword evidence="1" id="KW-0812">Transmembrane</keyword>
<keyword evidence="3" id="KW-1185">Reference proteome</keyword>
<dbReference type="RefSeq" id="WP_284388801.1">
    <property type="nucleotide sequence ID" value="NZ_BSNG01000001.1"/>
</dbReference>
<evidence type="ECO:0000256" key="1">
    <source>
        <dbReference type="SAM" id="Phobius"/>
    </source>
</evidence>
<reference evidence="2" key="2">
    <citation type="submission" date="2023-01" db="EMBL/GenBank/DDBJ databases">
        <title>Draft genome sequence of Devosia yakushimensis strain NBRC 103855.</title>
        <authorList>
            <person name="Sun Q."/>
            <person name="Mori K."/>
        </authorList>
    </citation>
    <scope>NUCLEOTIDE SEQUENCE</scope>
    <source>
        <strain evidence="2">NBRC 103855</strain>
    </source>
</reference>
<sequence>MTIVRNGNQPGTDLIWDMPDDAVELAQSSETIVPDRRWLIIYLGVMFALALVALVWGAIWLATNQAEALATCQLRHSTDVCQIALNG</sequence>
<accession>A0ABQ5UC67</accession>
<keyword evidence="1" id="KW-0472">Membrane</keyword>
<evidence type="ECO:0000313" key="3">
    <source>
        <dbReference type="Proteomes" id="UP001161406"/>
    </source>
</evidence>
<keyword evidence="1" id="KW-1133">Transmembrane helix</keyword>
<protein>
    <submittedName>
        <fullName evidence="2">Uncharacterized protein</fullName>
    </submittedName>
</protein>
<dbReference type="EMBL" id="BSNG01000001">
    <property type="protein sequence ID" value="GLQ09223.1"/>
    <property type="molecule type" value="Genomic_DNA"/>
</dbReference>
<comment type="caution">
    <text evidence="2">The sequence shown here is derived from an EMBL/GenBank/DDBJ whole genome shotgun (WGS) entry which is preliminary data.</text>
</comment>
<proteinExistence type="predicted"/>
<feature type="transmembrane region" description="Helical" evidence="1">
    <location>
        <begin position="39"/>
        <end position="62"/>
    </location>
</feature>
<evidence type="ECO:0000313" key="2">
    <source>
        <dbReference type="EMBL" id="GLQ09223.1"/>
    </source>
</evidence>
<organism evidence="2 3">
    <name type="scientific">Devosia yakushimensis</name>
    <dbReference type="NCBI Taxonomy" id="470028"/>
    <lineage>
        <taxon>Bacteria</taxon>
        <taxon>Pseudomonadati</taxon>
        <taxon>Pseudomonadota</taxon>
        <taxon>Alphaproteobacteria</taxon>
        <taxon>Hyphomicrobiales</taxon>
        <taxon>Devosiaceae</taxon>
        <taxon>Devosia</taxon>
    </lineage>
</organism>
<name>A0ABQ5UC67_9HYPH</name>
<reference evidence="2" key="1">
    <citation type="journal article" date="2014" name="Int. J. Syst. Evol. Microbiol.">
        <title>Complete genome of a new Firmicutes species belonging to the dominant human colonic microbiota ('Ruminococcus bicirculans') reveals two chromosomes and a selective capacity to utilize plant glucans.</title>
        <authorList>
            <consortium name="NISC Comparative Sequencing Program"/>
            <person name="Wegmann U."/>
            <person name="Louis P."/>
            <person name="Goesmann A."/>
            <person name="Henrissat B."/>
            <person name="Duncan S.H."/>
            <person name="Flint H.J."/>
        </authorList>
    </citation>
    <scope>NUCLEOTIDE SEQUENCE</scope>
    <source>
        <strain evidence="2">NBRC 103855</strain>
    </source>
</reference>